<feature type="transmembrane region" description="Helical" evidence="9">
    <location>
        <begin position="699"/>
        <end position="719"/>
    </location>
</feature>
<evidence type="ECO:0000313" key="13">
    <source>
        <dbReference type="Proteomes" id="UP001303046"/>
    </source>
</evidence>
<dbReference type="Pfam" id="PF00664">
    <property type="entry name" value="ABC_membrane"/>
    <property type="match status" value="1"/>
</dbReference>
<evidence type="ECO:0008006" key="14">
    <source>
        <dbReference type="Google" id="ProtNLM"/>
    </source>
</evidence>
<feature type="transmembrane region" description="Helical" evidence="9">
    <location>
        <begin position="819"/>
        <end position="839"/>
    </location>
</feature>
<feature type="transmembrane region" description="Helical" evidence="9">
    <location>
        <begin position="553"/>
        <end position="572"/>
    </location>
</feature>
<dbReference type="InterPro" id="IPR016024">
    <property type="entry name" value="ARM-type_fold"/>
</dbReference>
<dbReference type="InterPro" id="IPR039421">
    <property type="entry name" value="Type_1_exporter"/>
</dbReference>
<dbReference type="Proteomes" id="UP001303046">
    <property type="component" value="Unassembled WGS sequence"/>
</dbReference>
<feature type="domain" description="ABC transmembrane type-1" evidence="11">
    <location>
        <begin position="556"/>
        <end position="844"/>
    </location>
</feature>
<dbReference type="InterPro" id="IPR003593">
    <property type="entry name" value="AAA+_ATPase"/>
</dbReference>
<dbReference type="Pfam" id="PF12333">
    <property type="entry name" value="Ipi1_N"/>
    <property type="match status" value="1"/>
</dbReference>
<dbReference type="EMBL" id="JAVFWL010000003">
    <property type="protein sequence ID" value="KAK6741708.1"/>
    <property type="molecule type" value="Genomic_DNA"/>
</dbReference>
<dbReference type="InterPro" id="IPR036640">
    <property type="entry name" value="ABC1_TM_sf"/>
</dbReference>
<evidence type="ECO:0000256" key="5">
    <source>
        <dbReference type="ARBA" id="ARBA00022840"/>
    </source>
</evidence>
<dbReference type="Gene3D" id="3.40.50.300">
    <property type="entry name" value="P-loop containing nucleotide triphosphate hydrolases"/>
    <property type="match status" value="1"/>
</dbReference>
<feature type="transmembrane region" description="Helical" evidence="9">
    <location>
        <begin position="400"/>
        <end position="427"/>
    </location>
</feature>
<keyword evidence="3 9" id="KW-0812">Transmembrane</keyword>
<dbReference type="SMART" id="SM00382">
    <property type="entry name" value="AAA"/>
    <property type="match status" value="1"/>
</dbReference>
<evidence type="ECO:0000313" key="12">
    <source>
        <dbReference type="EMBL" id="KAK6741708.1"/>
    </source>
</evidence>
<organism evidence="12 13">
    <name type="scientific">Necator americanus</name>
    <name type="common">Human hookworm</name>
    <dbReference type="NCBI Taxonomy" id="51031"/>
    <lineage>
        <taxon>Eukaryota</taxon>
        <taxon>Metazoa</taxon>
        <taxon>Ecdysozoa</taxon>
        <taxon>Nematoda</taxon>
        <taxon>Chromadorea</taxon>
        <taxon>Rhabditida</taxon>
        <taxon>Rhabditina</taxon>
        <taxon>Rhabditomorpha</taxon>
        <taxon>Strongyloidea</taxon>
        <taxon>Ancylostomatidae</taxon>
        <taxon>Bunostominae</taxon>
        <taxon>Necator</taxon>
    </lineage>
</organism>
<sequence>MGSKKKAKKNADFKKVKLKVGKKLRKTATTDTTISAKKVVLIQQLQEKSESSGKPLSFRGLSLEELCRQLGHFNKSVRRDALLGTKQLLTSRPDLIETHLRTLIPSIARLVSDCGHDPALNGQLRSLLRVICSVSSHAMSAHFTLFVAHLLHALTHNETGVRNFSLSIIALLLTNYPDLCSTNVDMFNSFVKFLSSSRRPAWNSARFLETIVLFLKAYIVDRSTRKKWCEDAQLDFSSSKISSSINLVEIFVKSNPFDFPVISPSATATVSPMELPDSFLSVCEACAPILATSLSEDKAGTYLAPTTSILTLLGRATSNLPSSLLVDDFIPRMAKIWAPVRKFITMTMPPTDFDQCRSGWPIQPGCSRLIGFGVYTGLAILNLIVTCMPRGIHYQRVGNLPISFFIAVICKFLLIGVSISFIFYSFYVHKYTHTLMAFSIARVAFWVINLSSFIKWRDLPYLPGSLALAYSIAVCFDLLPMFAWNEYFTSRTYKNGEFVFYLMDLAPTMTVFVLTMCLSTLRSESQSTWSNFSRKISLILPYIWPKKSISLQIRVALCLFLLLFGRLINVALPLYSKWIVDGLAHPETFQYSLIYISTLLKFLQGNGAMGGFLNTLRSYLWIPIQQYTTRELEVELFAHLHSLSLRWHLSRKTGLVLRVMDRGTSSVNSILNYILFNIVPTITDIAIAVVFFFSTFNFYFGGIVFVTMVLYLVVTIYVTEWRTKFRRDMNEKENASSAIATDSLLNYETVKYYGNETYEVDRFRHAIECFQLAEWRSNASLALLNFLQNGLIGLGMTAGSVLVAYLITVDHQLTVGDYVLFTTYMLQLYAPLNFFGTVYRTIQKSFIDMENMFDLMNEEVDVRDSPHAIEYHPTEGKISVNNLVFSYNENRVVLDGISFEVGSGQSVALVGPSGSGKSTLVRLLFRLFECPEGSILYDGTDVRKLKLKSLRKQIGIVPQDTVLFNDTIKYNIRFGRPTATDEEIYEAAKAAMIHDKILSLPEGYDTLVGERGLKLSGGEKQRVAIARTILKKPQFIFLDEATSALDTNTERAIQRCLEELCSTRTGVVVAHRLSTVVNVDCILVLDKGRIIERGRHSDLIAAKGVYYQMWESQNSSENSGNGSP</sequence>
<dbReference type="Gene3D" id="1.20.1560.10">
    <property type="entry name" value="ABC transporter type 1, transmembrane domain"/>
    <property type="match status" value="1"/>
</dbReference>
<comment type="caution">
    <text evidence="12">The sequence shown here is derived from an EMBL/GenBank/DDBJ whole genome shotgun (WGS) entry which is preliminary data.</text>
</comment>
<feature type="transmembrane region" description="Helical" evidence="9">
    <location>
        <begin position="498"/>
        <end position="521"/>
    </location>
</feature>
<dbReference type="PROSITE" id="PS00211">
    <property type="entry name" value="ABC_TRANSPORTER_1"/>
    <property type="match status" value="1"/>
</dbReference>
<keyword evidence="13" id="KW-1185">Reference proteome</keyword>
<feature type="domain" description="ABC transporter" evidence="10">
    <location>
        <begin position="878"/>
        <end position="1112"/>
    </location>
</feature>
<feature type="transmembrane region" description="Helical" evidence="9">
    <location>
        <begin position="670"/>
        <end position="693"/>
    </location>
</feature>
<dbReference type="CDD" id="cd03253">
    <property type="entry name" value="ABCC_ATM1_transporter"/>
    <property type="match status" value="1"/>
</dbReference>
<feature type="transmembrane region" description="Helical" evidence="9">
    <location>
        <begin position="433"/>
        <end position="454"/>
    </location>
</feature>
<dbReference type="PANTHER" id="PTHR24221">
    <property type="entry name" value="ATP-BINDING CASSETTE SUB-FAMILY B"/>
    <property type="match status" value="1"/>
</dbReference>
<comment type="subcellular location">
    <subcellularLocation>
        <location evidence="1">Membrane</location>
        <topology evidence="1">Multi-pass membrane protein</topology>
    </subcellularLocation>
</comment>
<evidence type="ECO:0000256" key="2">
    <source>
        <dbReference type="ARBA" id="ARBA00011054"/>
    </source>
</evidence>
<dbReference type="InterPro" id="IPR011989">
    <property type="entry name" value="ARM-like"/>
</dbReference>
<evidence type="ECO:0000256" key="4">
    <source>
        <dbReference type="ARBA" id="ARBA00022741"/>
    </source>
</evidence>
<evidence type="ECO:0000256" key="8">
    <source>
        <dbReference type="ARBA" id="ARBA00024363"/>
    </source>
</evidence>
<evidence type="ECO:0000259" key="11">
    <source>
        <dbReference type="PROSITE" id="PS50929"/>
    </source>
</evidence>
<dbReference type="Gene3D" id="1.25.10.10">
    <property type="entry name" value="Leucine-rich Repeat Variant"/>
    <property type="match status" value="1"/>
</dbReference>
<feature type="transmembrane region" description="Helical" evidence="9">
    <location>
        <begin position="786"/>
        <end position="807"/>
    </location>
</feature>
<dbReference type="PROSITE" id="PS50893">
    <property type="entry name" value="ABC_TRANSPORTER_2"/>
    <property type="match status" value="1"/>
</dbReference>
<protein>
    <recommendedName>
        <fullName evidence="14">ABC transporter, ATP-binding protein</fullName>
    </recommendedName>
</protein>
<evidence type="ECO:0000259" key="10">
    <source>
        <dbReference type="PROSITE" id="PS50893"/>
    </source>
</evidence>
<keyword evidence="4" id="KW-0547">Nucleotide-binding</keyword>
<dbReference type="PANTHER" id="PTHR24221:SF654">
    <property type="entry name" value="ATP-BINDING CASSETTE SUB-FAMILY B MEMBER 6"/>
    <property type="match status" value="1"/>
</dbReference>
<dbReference type="SUPFAM" id="SSF90123">
    <property type="entry name" value="ABC transporter transmembrane region"/>
    <property type="match status" value="1"/>
</dbReference>
<dbReference type="SUPFAM" id="SSF48371">
    <property type="entry name" value="ARM repeat"/>
    <property type="match status" value="1"/>
</dbReference>
<dbReference type="InterPro" id="IPR017871">
    <property type="entry name" value="ABC_transporter-like_CS"/>
</dbReference>
<gene>
    <name evidence="12" type="primary">Necator_chrIII.g10291</name>
    <name evidence="12" type="ORF">RB195_009526</name>
</gene>
<name>A0ABR1CVA5_NECAM</name>
<reference evidence="12 13" key="1">
    <citation type="submission" date="2023-08" db="EMBL/GenBank/DDBJ databases">
        <title>A Necator americanus chromosomal reference genome.</title>
        <authorList>
            <person name="Ilik V."/>
            <person name="Petrzelkova K.J."/>
            <person name="Pardy F."/>
            <person name="Fuh T."/>
            <person name="Niatou-Singa F.S."/>
            <person name="Gouil Q."/>
            <person name="Baker L."/>
            <person name="Ritchie M.E."/>
            <person name="Jex A.R."/>
            <person name="Gazzola D."/>
            <person name="Li H."/>
            <person name="Toshio Fujiwara R."/>
            <person name="Zhan B."/>
            <person name="Aroian R.V."/>
            <person name="Pafco B."/>
            <person name="Schwarz E.M."/>
        </authorList>
    </citation>
    <scope>NUCLEOTIDE SEQUENCE [LARGE SCALE GENOMIC DNA]</scope>
    <source>
        <strain evidence="12 13">Aroian</strain>
        <tissue evidence="12">Whole animal</tissue>
    </source>
</reference>
<dbReference type="PROSITE" id="PS50929">
    <property type="entry name" value="ABC_TM1F"/>
    <property type="match status" value="1"/>
</dbReference>
<evidence type="ECO:0000256" key="7">
    <source>
        <dbReference type="ARBA" id="ARBA00023136"/>
    </source>
</evidence>
<feature type="transmembrane region" description="Helical" evidence="9">
    <location>
        <begin position="461"/>
        <end position="483"/>
    </location>
</feature>
<feature type="transmembrane region" description="Helical" evidence="9">
    <location>
        <begin position="369"/>
        <end position="388"/>
    </location>
</feature>
<dbReference type="InterPro" id="IPR024679">
    <property type="entry name" value="Ipi1_N"/>
</dbReference>
<comment type="similarity">
    <text evidence="8">Belongs to the ABC transporter superfamily. ABCB family. Heavy Metal importer (TC 3.A.1.210) subfamily.</text>
</comment>
<dbReference type="CDD" id="cd18581">
    <property type="entry name" value="ABC_6TM_ABCB6"/>
    <property type="match status" value="1"/>
</dbReference>
<dbReference type="InterPro" id="IPR027417">
    <property type="entry name" value="P-loop_NTPase"/>
</dbReference>
<evidence type="ECO:0000256" key="3">
    <source>
        <dbReference type="ARBA" id="ARBA00022692"/>
    </source>
</evidence>
<dbReference type="InterPro" id="IPR011527">
    <property type="entry name" value="ABC1_TM_dom"/>
</dbReference>
<evidence type="ECO:0000256" key="9">
    <source>
        <dbReference type="SAM" id="Phobius"/>
    </source>
</evidence>
<accession>A0ABR1CVA5</accession>
<keyword evidence="7 9" id="KW-0472">Membrane</keyword>
<dbReference type="InterPro" id="IPR003439">
    <property type="entry name" value="ABC_transporter-like_ATP-bd"/>
</dbReference>
<keyword evidence="6 9" id="KW-1133">Transmembrane helix</keyword>
<keyword evidence="5" id="KW-0067">ATP-binding</keyword>
<evidence type="ECO:0000256" key="6">
    <source>
        <dbReference type="ARBA" id="ARBA00022989"/>
    </source>
</evidence>
<dbReference type="Pfam" id="PF00005">
    <property type="entry name" value="ABC_tran"/>
    <property type="match status" value="1"/>
</dbReference>
<proteinExistence type="inferred from homology"/>
<dbReference type="SUPFAM" id="SSF52540">
    <property type="entry name" value="P-loop containing nucleoside triphosphate hydrolases"/>
    <property type="match status" value="1"/>
</dbReference>
<evidence type="ECO:0000256" key="1">
    <source>
        <dbReference type="ARBA" id="ARBA00004141"/>
    </source>
</evidence>
<comment type="similarity">
    <text evidence="2">Belongs to the ABC transporter superfamily. ABCF family. EF3 subfamily.</text>
</comment>
<feature type="transmembrane region" description="Helical" evidence="9">
    <location>
        <begin position="592"/>
        <end position="613"/>
    </location>
</feature>